<feature type="chain" id="PRO_5040452852" evidence="1">
    <location>
        <begin position="19"/>
        <end position="439"/>
    </location>
</feature>
<evidence type="ECO:0000313" key="2">
    <source>
        <dbReference type="EMBL" id="CAG9990183.1"/>
    </source>
</evidence>
<comment type="caution">
    <text evidence="2">The sequence shown here is derived from an EMBL/GenBank/DDBJ whole genome shotgun (WGS) entry which is preliminary data.</text>
</comment>
<keyword evidence="1" id="KW-0732">Signal</keyword>
<dbReference type="AlphaFoldDB" id="A0A9N9UJ97"/>
<dbReference type="OrthoDB" id="9978173at2759"/>
<evidence type="ECO:0000256" key="1">
    <source>
        <dbReference type="SAM" id="SignalP"/>
    </source>
</evidence>
<accession>A0A9N9UJ97</accession>
<reference evidence="3" key="1">
    <citation type="submission" date="2019-06" db="EMBL/GenBank/DDBJ databases">
        <authorList>
            <person name="Broberg M."/>
        </authorList>
    </citation>
    <scope>NUCLEOTIDE SEQUENCE [LARGE SCALE GENOMIC DNA]</scope>
</reference>
<evidence type="ECO:0000313" key="3">
    <source>
        <dbReference type="Proteomes" id="UP000754883"/>
    </source>
</evidence>
<feature type="signal peptide" evidence="1">
    <location>
        <begin position="1"/>
        <end position="18"/>
    </location>
</feature>
<keyword evidence="3" id="KW-1185">Reference proteome</keyword>
<dbReference type="Pfam" id="PF14388">
    <property type="entry name" value="DUF4419"/>
    <property type="match status" value="1"/>
</dbReference>
<dbReference type="PANTHER" id="PTHR31252">
    <property type="entry name" value="DUF4419 DOMAIN-CONTAINING PROTEIN"/>
    <property type="match status" value="1"/>
</dbReference>
<protein>
    <submittedName>
        <fullName evidence="2">Uncharacterized protein</fullName>
    </submittedName>
</protein>
<dbReference type="Proteomes" id="UP000754883">
    <property type="component" value="Unassembled WGS sequence"/>
</dbReference>
<sequence>MVSISMIAIFGLSAFTAADITVAVDENVKPIPLDISTAVTSSTELLKRSCPEELSDKLPYRPKVLMSTFTEFEAPDESFEPKDQIFPSSDGLVRGAIEAWAKHQHLVLRPDEVWFEILTQVNFYMKKHAEDIRHLFVDHEGKEKILVDEISWRRVVGAVSQAIQERVKTPWLYDWIMPGFTTSDENDDLTATVLMMGMMQHYFEFGGSIICGLPKVTLLGEREDWVQLLEKLDYFKEFGEEPQEYAQELRPILSRFVRTWDEPDSDEIKEFWGQIVRAKSKFSCGGGDPKYVSGWITGFLKWQPSGSLRVFKMPERALGEDNPNSDANGSGNKNGEVVLDGITYVQEDLSDIPIGYAKVPMKMIGYPHGGVDTMAYLLAGNVAVNRTQTSDEEFVRAQPLSAWFMYAPIDADYEPEFPRYGSHSELVDIGNAISKQCPA</sequence>
<gene>
    <name evidence="2" type="ORF">CBYS24578_00012416</name>
</gene>
<dbReference type="EMBL" id="CABFNO020001469">
    <property type="protein sequence ID" value="CAG9990183.1"/>
    <property type="molecule type" value="Genomic_DNA"/>
</dbReference>
<dbReference type="InterPro" id="IPR025533">
    <property type="entry name" value="DUF4419"/>
</dbReference>
<organism evidence="2 3">
    <name type="scientific">Clonostachys byssicola</name>
    <dbReference type="NCBI Taxonomy" id="160290"/>
    <lineage>
        <taxon>Eukaryota</taxon>
        <taxon>Fungi</taxon>
        <taxon>Dikarya</taxon>
        <taxon>Ascomycota</taxon>
        <taxon>Pezizomycotina</taxon>
        <taxon>Sordariomycetes</taxon>
        <taxon>Hypocreomycetidae</taxon>
        <taxon>Hypocreales</taxon>
        <taxon>Bionectriaceae</taxon>
        <taxon>Clonostachys</taxon>
    </lineage>
</organism>
<proteinExistence type="predicted"/>
<reference evidence="2 3" key="2">
    <citation type="submission" date="2021-10" db="EMBL/GenBank/DDBJ databases">
        <authorList>
            <person name="Piombo E."/>
        </authorList>
    </citation>
    <scope>NUCLEOTIDE SEQUENCE [LARGE SCALE GENOMIC DNA]</scope>
</reference>
<dbReference type="PANTHER" id="PTHR31252:SF11">
    <property type="entry name" value="DUF4419 DOMAIN-CONTAINING PROTEIN"/>
    <property type="match status" value="1"/>
</dbReference>
<name>A0A9N9UJ97_9HYPO</name>